<protein>
    <submittedName>
        <fullName evidence="4">6480_t:CDS:1</fullName>
    </submittedName>
</protein>
<dbReference type="EMBL" id="CAJVPZ010023855">
    <property type="protein sequence ID" value="CAG8717017.1"/>
    <property type="molecule type" value="Genomic_DNA"/>
</dbReference>
<evidence type="ECO:0000256" key="1">
    <source>
        <dbReference type="ARBA" id="ARBA00007583"/>
    </source>
</evidence>
<dbReference type="PANTHER" id="PTHR24045">
    <property type="match status" value="1"/>
</dbReference>
<reference evidence="4" key="1">
    <citation type="submission" date="2021-06" db="EMBL/GenBank/DDBJ databases">
        <authorList>
            <person name="Kallberg Y."/>
            <person name="Tangrot J."/>
            <person name="Rosling A."/>
        </authorList>
    </citation>
    <scope>NUCLEOTIDE SEQUENCE</scope>
    <source>
        <strain evidence="4">IN212</strain>
    </source>
</reference>
<evidence type="ECO:0000256" key="2">
    <source>
        <dbReference type="ARBA" id="ARBA00022679"/>
    </source>
</evidence>
<comment type="similarity">
    <text evidence="1">Belongs to the stealth family.</text>
</comment>
<gene>
    <name evidence="4" type="ORF">RFULGI_LOCUS11212</name>
</gene>
<name>A0A9N9N9N6_9GLOM</name>
<comment type="caution">
    <text evidence="4">The sequence shown here is derived from an EMBL/GenBank/DDBJ whole genome shotgun (WGS) entry which is preliminary data.</text>
</comment>
<dbReference type="AlphaFoldDB" id="A0A9N9N9N6"/>
<keyword evidence="2" id="KW-0808">Transferase</keyword>
<keyword evidence="5" id="KW-1185">Reference proteome</keyword>
<dbReference type="Pfam" id="PF11380">
    <property type="entry name" value="Stealth_CR2"/>
    <property type="match status" value="1"/>
</dbReference>
<accession>A0A9N9N9N6</accession>
<dbReference type="PANTHER" id="PTHR24045:SF0">
    <property type="entry name" value="N-ACETYLGLUCOSAMINE-1-PHOSPHOTRANSFERASE SUBUNITS ALPHA_BETA"/>
    <property type="match status" value="1"/>
</dbReference>
<sequence>MSTIYLISILYNTKIDLELSITNKRIHPSICKDLTWTEKWISTGAFESTKYQEPCDWILFDIVYTWVNGSDDYYKMMKETYEQKSKIMVLERYYRNYDELRGKMQIPTWLNTAWKNPRTGMKRIEIIKHSDIFTDITVLPTFNSLAIESQMMNIPNLFDQ</sequence>
<dbReference type="GO" id="GO:0016740">
    <property type="term" value="F:transferase activity"/>
    <property type="evidence" value="ECO:0007669"/>
    <property type="project" value="UniProtKB-KW"/>
</dbReference>
<evidence type="ECO:0000313" key="5">
    <source>
        <dbReference type="Proteomes" id="UP000789396"/>
    </source>
</evidence>
<organism evidence="4 5">
    <name type="scientific">Racocetra fulgida</name>
    <dbReference type="NCBI Taxonomy" id="60492"/>
    <lineage>
        <taxon>Eukaryota</taxon>
        <taxon>Fungi</taxon>
        <taxon>Fungi incertae sedis</taxon>
        <taxon>Mucoromycota</taxon>
        <taxon>Glomeromycotina</taxon>
        <taxon>Glomeromycetes</taxon>
        <taxon>Diversisporales</taxon>
        <taxon>Gigasporaceae</taxon>
        <taxon>Racocetra</taxon>
    </lineage>
</organism>
<dbReference type="Proteomes" id="UP000789396">
    <property type="component" value="Unassembled WGS sequence"/>
</dbReference>
<dbReference type="InterPro" id="IPR021520">
    <property type="entry name" value="Stealth_CR2"/>
</dbReference>
<proteinExistence type="inferred from homology"/>
<evidence type="ECO:0000313" key="4">
    <source>
        <dbReference type="EMBL" id="CAG8717017.1"/>
    </source>
</evidence>
<feature type="domain" description="Stealth protein CR2 conserved region 2" evidence="3">
    <location>
        <begin position="103"/>
        <end position="159"/>
    </location>
</feature>
<feature type="non-terminal residue" evidence="4">
    <location>
        <position position="160"/>
    </location>
</feature>
<dbReference type="InterPro" id="IPR047141">
    <property type="entry name" value="Stealth"/>
</dbReference>
<dbReference type="OrthoDB" id="263283at2759"/>
<evidence type="ECO:0000259" key="3">
    <source>
        <dbReference type="Pfam" id="PF11380"/>
    </source>
</evidence>